<sequence length="247" mass="26109">MNRFRDLATVMLVMATVLENGVAQSAALNAPSQSAASASAPTGGRSSGLVVRGYDGQAPLTYRDGQAYVEVEGLARVIGASIAFQGTRMVLTLSTPTAPASAAAPVAPAPQPKEERGFSREFLRAGVEQMTVVREWRSAIENAIRTNNPVDQSWVSGYRSNAQSRMGMATASATTDADRQALPLLQSAMAMMQQLSDRFLALRTTASYVSPDTLDNDPLDQKILACAQGMAAIAIPGGQFQDVDACH</sequence>
<dbReference type="EMBL" id="SHKW01000001">
    <property type="protein sequence ID" value="RZU42939.1"/>
    <property type="molecule type" value="Genomic_DNA"/>
</dbReference>
<dbReference type="OrthoDB" id="119599at2"/>
<dbReference type="Proteomes" id="UP000292958">
    <property type="component" value="Unassembled WGS sequence"/>
</dbReference>
<keyword evidence="2" id="KW-1185">Reference proteome</keyword>
<organism evidence="1 2">
    <name type="scientific">Edaphobacter modestus</name>
    <dbReference type="NCBI Taxonomy" id="388466"/>
    <lineage>
        <taxon>Bacteria</taxon>
        <taxon>Pseudomonadati</taxon>
        <taxon>Acidobacteriota</taxon>
        <taxon>Terriglobia</taxon>
        <taxon>Terriglobales</taxon>
        <taxon>Acidobacteriaceae</taxon>
        <taxon>Edaphobacter</taxon>
    </lineage>
</organism>
<proteinExistence type="predicted"/>
<protein>
    <submittedName>
        <fullName evidence="1">Uncharacterized protein</fullName>
    </submittedName>
</protein>
<dbReference type="RefSeq" id="WP_130421133.1">
    <property type="nucleotide sequence ID" value="NZ_SHKW01000001.1"/>
</dbReference>
<evidence type="ECO:0000313" key="1">
    <source>
        <dbReference type="EMBL" id="RZU42939.1"/>
    </source>
</evidence>
<dbReference type="AlphaFoldDB" id="A0A4Q7Z0F4"/>
<gene>
    <name evidence="1" type="ORF">BDD14_4540</name>
</gene>
<accession>A0A4Q7Z0F4</accession>
<evidence type="ECO:0000313" key="2">
    <source>
        <dbReference type="Proteomes" id="UP000292958"/>
    </source>
</evidence>
<comment type="caution">
    <text evidence="1">The sequence shown here is derived from an EMBL/GenBank/DDBJ whole genome shotgun (WGS) entry which is preliminary data.</text>
</comment>
<reference evidence="1 2" key="1">
    <citation type="submission" date="2019-02" db="EMBL/GenBank/DDBJ databases">
        <title>Genomic Encyclopedia of Archaeal and Bacterial Type Strains, Phase II (KMG-II): from individual species to whole genera.</title>
        <authorList>
            <person name="Goeker M."/>
        </authorList>
    </citation>
    <scope>NUCLEOTIDE SEQUENCE [LARGE SCALE GENOMIC DNA]</scope>
    <source>
        <strain evidence="1 2">DSM 18101</strain>
    </source>
</reference>
<name>A0A4Q7Z0F4_9BACT</name>